<dbReference type="InterPro" id="IPR002016">
    <property type="entry name" value="Haem_peroxidase"/>
</dbReference>
<dbReference type="GO" id="GO:0020037">
    <property type="term" value="F:heme binding"/>
    <property type="evidence" value="ECO:0007669"/>
    <property type="project" value="InterPro"/>
</dbReference>
<dbReference type="SUPFAM" id="SSF48113">
    <property type="entry name" value="Heme-dependent peroxidases"/>
    <property type="match status" value="1"/>
</dbReference>
<keyword evidence="5" id="KW-0575">Peroxidase</keyword>
<evidence type="ECO:0000256" key="8">
    <source>
        <dbReference type="ARBA" id="ARBA00023002"/>
    </source>
</evidence>
<name>A0AAV6XY97_9LAMI</name>
<dbReference type="InterPro" id="IPR000823">
    <property type="entry name" value="Peroxidase_pln"/>
</dbReference>
<evidence type="ECO:0000256" key="5">
    <source>
        <dbReference type="ARBA" id="ARBA00022559"/>
    </source>
</evidence>
<dbReference type="PROSITE" id="PS50873">
    <property type="entry name" value="PEROXIDASE_4"/>
    <property type="match status" value="1"/>
</dbReference>
<evidence type="ECO:0000256" key="4">
    <source>
        <dbReference type="ARBA" id="ARBA00012313"/>
    </source>
</evidence>
<dbReference type="AlphaFoldDB" id="A0AAV6XY97"/>
<dbReference type="Gene3D" id="1.10.520.10">
    <property type="match status" value="1"/>
</dbReference>
<dbReference type="EC" id="1.11.1.7" evidence="4"/>
<evidence type="ECO:0000256" key="7">
    <source>
        <dbReference type="ARBA" id="ARBA00022723"/>
    </source>
</evidence>
<sequence length="98" mass="10864">MDPKFAHLLQGKCPKENGKAKRVNLNSVMANKLEHQYFKNLRKKMDLLSSDQALVGSPLTASAVAKYVKHATLWAEDYASAMVQMGSIDVLTKNEGEI</sequence>
<protein>
    <recommendedName>
        <fullName evidence="4">peroxidase</fullName>
        <ecNumber evidence="4">1.11.1.7</ecNumber>
    </recommendedName>
</protein>
<evidence type="ECO:0000256" key="6">
    <source>
        <dbReference type="ARBA" id="ARBA00022617"/>
    </source>
</evidence>
<comment type="cofactor">
    <cofactor evidence="3">
        <name>heme b</name>
        <dbReference type="ChEBI" id="CHEBI:60344"/>
    </cofactor>
</comment>
<evidence type="ECO:0000256" key="1">
    <source>
        <dbReference type="ARBA" id="ARBA00000189"/>
    </source>
</evidence>
<evidence type="ECO:0000256" key="3">
    <source>
        <dbReference type="ARBA" id="ARBA00001970"/>
    </source>
</evidence>
<proteinExistence type="inferred from homology"/>
<comment type="catalytic activity">
    <reaction evidence="1">
        <text>2 a phenolic donor + H2O2 = 2 a phenolic radical donor + 2 H2O</text>
        <dbReference type="Rhea" id="RHEA:56136"/>
        <dbReference type="ChEBI" id="CHEBI:15377"/>
        <dbReference type="ChEBI" id="CHEBI:16240"/>
        <dbReference type="ChEBI" id="CHEBI:139520"/>
        <dbReference type="ChEBI" id="CHEBI:139521"/>
        <dbReference type="EC" id="1.11.1.7"/>
    </reaction>
</comment>
<dbReference type="Proteomes" id="UP000826271">
    <property type="component" value="Unassembled WGS sequence"/>
</dbReference>
<comment type="cofactor">
    <cofactor evidence="2">
        <name>Ca(2+)</name>
        <dbReference type="ChEBI" id="CHEBI:29108"/>
    </cofactor>
</comment>
<evidence type="ECO:0000259" key="11">
    <source>
        <dbReference type="PROSITE" id="PS50873"/>
    </source>
</evidence>
<reference evidence="12" key="1">
    <citation type="submission" date="2019-10" db="EMBL/GenBank/DDBJ databases">
        <authorList>
            <person name="Zhang R."/>
            <person name="Pan Y."/>
            <person name="Wang J."/>
            <person name="Ma R."/>
            <person name="Yu S."/>
        </authorList>
    </citation>
    <scope>NUCLEOTIDE SEQUENCE</scope>
    <source>
        <strain evidence="12">LA-IB0</strain>
        <tissue evidence="12">Leaf</tissue>
    </source>
</reference>
<dbReference type="PANTHER" id="PTHR31517:SF89">
    <property type="entry name" value="PEROXIDASE"/>
    <property type="match status" value="1"/>
</dbReference>
<dbReference type="GO" id="GO:0140825">
    <property type="term" value="F:lactoperoxidase activity"/>
    <property type="evidence" value="ECO:0007669"/>
    <property type="project" value="UniProtKB-EC"/>
</dbReference>
<evidence type="ECO:0000256" key="10">
    <source>
        <dbReference type="RuleBase" id="RU004241"/>
    </source>
</evidence>
<dbReference type="PRINTS" id="PR00461">
    <property type="entry name" value="PLPEROXIDASE"/>
</dbReference>
<dbReference type="PANTHER" id="PTHR31517">
    <property type="match status" value="1"/>
</dbReference>
<evidence type="ECO:0000313" key="13">
    <source>
        <dbReference type="Proteomes" id="UP000826271"/>
    </source>
</evidence>
<evidence type="ECO:0000313" key="12">
    <source>
        <dbReference type="EMBL" id="KAG8387926.1"/>
    </source>
</evidence>
<organism evidence="12 13">
    <name type="scientific">Buddleja alternifolia</name>
    <dbReference type="NCBI Taxonomy" id="168488"/>
    <lineage>
        <taxon>Eukaryota</taxon>
        <taxon>Viridiplantae</taxon>
        <taxon>Streptophyta</taxon>
        <taxon>Embryophyta</taxon>
        <taxon>Tracheophyta</taxon>
        <taxon>Spermatophyta</taxon>
        <taxon>Magnoliopsida</taxon>
        <taxon>eudicotyledons</taxon>
        <taxon>Gunneridae</taxon>
        <taxon>Pentapetalae</taxon>
        <taxon>asterids</taxon>
        <taxon>lamiids</taxon>
        <taxon>Lamiales</taxon>
        <taxon>Scrophulariaceae</taxon>
        <taxon>Buddlejeae</taxon>
        <taxon>Buddleja</taxon>
    </lineage>
</organism>
<dbReference type="EMBL" id="WHWC01000002">
    <property type="protein sequence ID" value="KAG8387926.1"/>
    <property type="molecule type" value="Genomic_DNA"/>
</dbReference>
<keyword evidence="7" id="KW-0479">Metal-binding</keyword>
<dbReference type="GO" id="GO:0006979">
    <property type="term" value="P:response to oxidative stress"/>
    <property type="evidence" value="ECO:0007669"/>
    <property type="project" value="InterPro"/>
</dbReference>
<keyword evidence="9" id="KW-0408">Iron</keyword>
<gene>
    <name evidence="12" type="ORF">BUALT_Bualt02G0072100</name>
</gene>
<dbReference type="InterPro" id="IPR010255">
    <property type="entry name" value="Haem_peroxidase_sf"/>
</dbReference>
<keyword evidence="8" id="KW-0560">Oxidoreductase</keyword>
<comment type="caution">
    <text evidence="12">The sequence shown here is derived from an EMBL/GenBank/DDBJ whole genome shotgun (WGS) entry which is preliminary data.</text>
</comment>
<accession>A0AAV6XY97</accession>
<feature type="domain" description="Plant heme peroxidase family profile" evidence="11">
    <location>
        <begin position="1"/>
        <end position="98"/>
    </location>
</feature>
<dbReference type="Gene3D" id="1.10.420.10">
    <property type="entry name" value="Peroxidase, domain 2"/>
    <property type="match status" value="1"/>
</dbReference>
<evidence type="ECO:0000256" key="2">
    <source>
        <dbReference type="ARBA" id="ARBA00001913"/>
    </source>
</evidence>
<evidence type="ECO:0000256" key="9">
    <source>
        <dbReference type="ARBA" id="ARBA00023004"/>
    </source>
</evidence>
<dbReference type="GO" id="GO:0046872">
    <property type="term" value="F:metal ion binding"/>
    <property type="evidence" value="ECO:0007669"/>
    <property type="project" value="UniProtKB-KW"/>
</dbReference>
<dbReference type="Pfam" id="PF00141">
    <property type="entry name" value="peroxidase"/>
    <property type="match status" value="1"/>
</dbReference>
<comment type="similarity">
    <text evidence="10">Belongs to the peroxidase family.</text>
</comment>
<keyword evidence="13" id="KW-1185">Reference proteome</keyword>
<keyword evidence="6" id="KW-0349">Heme</keyword>